<dbReference type="EMBL" id="NESQ01000116">
    <property type="protein sequence ID" value="PUU78565.1"/>
    <property type="molecule type" value="Genomic_DNA"/>
</dbReference>
<protein>
    <submittedName>
        <fullName evidence="1">Uncharacterized protein</fullName>
    </submittedName>
</protein>
<dbReference type="Proteomes" id="UP000244722">
    <property type="component" value="Unassembled WGS sequence"/>
</dbReference>
<name>A0A2T6ZSW0_TUBBO</name>
<reference evidence="1 2" key="1">
    <citation type="submission" date="2017-04" db="EMBL/GenBank/DDBJ databases">
        <title>Draft genome sequence of Tuber borchii Vittad., a whitish edible truffle.</title>
        <authorList>
            <consortium name="DOE Joint Genome Institute"/>
            <person name="Murat C."/>
            <person name="Kuo A."/>
            <person name="Barry K.W."/>
            <person name="Clum A."/>
            <person name="Dockter R.B."/>
            <person name="Fauchery L."/>
            <person name="Iotti M."/>
            <person name="Kohler A."/>
            <person name="Labutti K."/>
            <person name="Lindquist E.A."/>
            <person name="Lipzen A."/>
            <person name="Ohm R.A."/>
            <person name="Wang M."/>
            <person name="Grigoriev I.V."/>
            <person name="Zambonelli A."/>
            <person name="Martin F.M."/>
        </authorList>
    </citation>
    <scope>NUCLEOTIDE SEQUENCE [LARGE SCALE GENOMIC DNA]</scope>
    <source>
        <strain evidence="1 2">Tbo3840</strain>
    </source>
</reference>
<gene>
    <name evidence="1" type="ORF">B9Z19DRAFT_1083873</name>
</gene>
<comment type="caution">
    <text evidence="1">The sequence shown here is derived from an EMBL/GenBank/DDBJ whole genome shotgun (WGS) entry which is preliminary data.</text>
</comment>
<dbReference type="AlphaFoldDB" id="A0A2T6ZSW0"/>
<evidence type="ECO:0000313" key="1">
    <source>
        <dbReference type="EMBL" id="PUU78565.1"/>
    </source>
</evidence>
<organism evidence="1 2">
    <name type="scientific">Tuber borchii</name>
    <name type="common">White truffle</name>
    <dbReference type="NCBI Taxonomy" id="42251"/>
    <lineage>
        <taxon>Eukaryota</taxon>
        <taxon>Fungi</taxon>
        <taxon>Dikarya</taxon>
        <taxon>Ascomycota</taxon>
        <taxon>Pezizomycotina</taxon>
        <taxon>Pezizomycetes</taxon>
        <taxon>Pezizales</taxon>
        <taxon>Tuberaceae</taxon>
        <taxon>Tuber</taxon>
    </lineage>
</organism>
<evidence type="ECO:0000313" key="2">
    <source>
        <dbReference type="Proteomes" id="UP000244722"/>
    </source>
</evidence>
<proteinExistence type="predicted"/>
<sequence length="61" mass="7139">MKTLIRELEYPQFTSKRVLSLAQSKLNTEERCVCLLVRYICFFCASCDSVLRNSSHSLFFL</sequence>
<accession>A0A2T6ZSW0</accession>
<keyword evidence="2" id="KW-1185">Reference proteome</keyword>